<keyword evidence="1" id="KW-1133">Transmembrane helix</keyword>
<sequence>MEVLLAKERILKLIQAWDDKQIESWSFPELLPQLLNDSRTINEMLKQCEQTANLSVQQEQEEQAAQIFTSNWNFYMINDDEENSIQYKEYLENSSNAITIVLPTEEPEYSLTMRDKHLSTIPKTKLDEVIKSSVKNLVPIPSEYEVTSDDESECESPVKDKSSLVFTTFSNPIFDDNNDFTSSDDESLSNEDVLMEDFKVYSNSLFDDEEINYNEMDPHYFNAESDLIESLSNHDTLFDSSPKFDYLDEFSGEPMPTSIIDKRSMYLLARMICCLQALRVMIMTQEGIFIFLKNYLAMILLPFSKLSHLTLIIMIIHHFLVLLRNHRMLRFSLSPIRVF</sequence>
<dbReference type="AlphaFoldDB" id="A0A699JVI4"/>
<gene>
    <name evidence="2" type="ORF">Tci_627981</name>
</gene>
<accession>A0A699JVI4</accession>
<proteinExistence type="predicted"/>
<reference evidence="2" key="1">
    <citation type="journal article" date="2019" name="Sci. Rep.">
        <title>Draft genome of Tanacetum cinerariifolium, the natural source of mosquito coil.</title>
        <authorList>
            <person name="Yamashiro T."/>
            <person name="Shiraishi A."/>
            <person name="Satake H."/>
            <person name="Nakayama K."/>
        </authorList>
    </citation>
    <scope>NUCLEOTIDE SEQUENCE</scope>
</reference>
<name>A0A699JVI4_TANCI</name>
<protein>
    <submittedName>
        <fullName evidence="2">Uncharacterized protein</fullName>
    </submittedName>
</protein>
<comment type="caution">
    <text evidence="2">The sequence shown here is derived from an EMBL/GenBank/DDBJ whole genome shotgun (WGS) entry which is preliminary data.</text>
</comment>
<organism evidence="2">
    <name type="scientific">Tanacetum cinerariifolium</name>
    <name type="common">Dalmatian daisy</name>
    <name type="synonym">Chrysanthemum cinerariifolium</name>
    <dbReference type="NCBI Taxonomy" id="118510"/>
    <lineage>
        <taxon>Eukaryota</taxon>
        <taxon>Viridiplantae</taxon>
        <taxon>Streptophyta</taxon>
        <taxon>Embryophyta</taxon>
        <taxon>Tracheophyta</taxon>
        <taxon>Spermatophyta</taxon>
        <taxon>Magnoliopsida</taxon>
        <taxon>eudicotyledons</taxon>
        <taxon>Gunneridae</taxon>
        <taxon>Pentapetalae</taxon>
        <taxon>asterids</taxon>
        <taxon>campanulids</taxon>
        <taxon>Asterales</taxon>
        <taxon>Asteraceae</taxon>
        <taxon>Asteroideae</taxon>
        <taxon>Anthemideae</taxon>
        <taxon>Anthemidinae</taxon>
        <taxon>Tanacetum</taxon>
    </lineage>
</organism>
<keyword evidence="1" id="KW-0812">Transmembrane</keyword>
<keyword evidence="1" id="KW-0472">Membrane</keyword>
<feature type="transmembrane region" description="Helical" evidence="1">
    <location>
        <begin position="295"/>
        <end position="323"/>
    </location>
</feature>
<dbReference type="EMBL" id="BKCJ010445642">
    <property type="protein sequence ID" value="GFA56009.1"/>
    <property type="molecule type" value="Genomic_DNA"/>
</dbReference>
<evidence type="ECO:0000256" key="1">
    <source>
        <dbReference type="SAM" id="Phobius"/>
    </source>
</evidence>
<evidence type="ECO:0000313" key="2">
    <source>
        <dbReference type="EMBL" id="GFA56009.1"/>
    </source>
</evidence>